<keyword evidence="2" id="KW-0732">Signal</keyword>
<evidence type="ECO:0000313" key="4">
    <source>
        <dbReference type="Proteomes" id="UP000467322"/>
    </source>
</evidence>
<comment type="caution">
    <text evidence="3">The sequence shown here is derived from an EMBL/GenBank/DDBJ whole genome shotgun (WGS) entry which is preliminary data.</text>
</comment>
<proteinExistence type="predicted"/>
<dbReference type="RefSeq" id="WP_202530640.1">
    <property type="nucleotide sequence ID" value="NZ_WTUX01000011.1"/>
</dbReference>
<feature type="signal peptide" evidence="2">
    <location>
        <begin position="1"/>
        <end position="22"/>
    </location>
</feature>
<feature type="chain" id="PRO_5032691223" description="PepSY domain-containing protein" evidence="2">
    <location>
        <begin position="23"/>
        <end position="152"/>
    </location>
</feature>
<name>A0A845M1C8_9RHOB</name>
<feature type="compositionally biased region" description="Acidic residues" evidence="1">
    <location>
        <begin position="124"/>
        <end position="133"/>
    </location>
</feature>
<sequence length="152" mass="16127">MHIKRFFFASTAAAVIGSTALAVDQAVIDDIIAQLPAGVTNVHITHSDSRVEVEAVGPDTTYEFVYDAAGNKVKEEVTRPDGTVERTFNSDGTIASEEHDDDGNDDMYDDGEDDDHDSGSDDHDSGDDGDDDHGDDHGGDDHDGGDDGGDDD</sequence>
<feature type="region of interest" description="Disordered" evidence="1">
    <location>
        <begin position="76"/>
        <end position="152"/>
    </location>
</feature>
<reference evidence="3 4" key="1">
    <citation type="submission" date="2019-12" db="EMBL/GenBank/DDBJ databases">
        <title>Maritimibacter sp. nov. sp. isolated from sea sand.</title>
        <authorList>
            <person name="Kim J."/>
            <person name="Jeong S.E."/>
            <person name="Jung H.S."/>
            <person name="Jeon C.O."/>
        </authorList>
    </citation>
    <scope>NUCLEOTIDE SEQUENCE [LARGE SCALE GENOMIC DNA]</scope>
    <source>
        <strain evidence="3 4">DP07</strain>
    </source>
</reference>
<evidence type="ECO:0008006" key="5">
    <source>
        <dbReference type="Google" id="ProtNLM"/>
    </source>
</evidence>
<evidence type="ECO:0000256" key="2">
    <source>
        <dbReference type="SAM" id="SignalP"/>
    </source>
</evidence>
<evidence type="ECO:0000313" key="3">
    <source>
        <dbReference type="EMBL" id="MZR13376.1"/>
    </source>
</evidence>
<dbReference type="Proteomes" id="UP000467322">
    <property type="component" value="Unassembled WGS sequence"/>
</dbReference>
<gene>
    <name evidence="3" type="ORF">GQE99_10140</name>
</gene>
<feature type="compositionally biased region" description="Acidic residues" evidence="1">
    <location>
        <begin position="143"/>
        <end position="152"/>
    </location>
</feature>
<feature type="compositionally biased region" description="Acidic residues" evidence="1">
    <location>
        <begin position="98"/>
        <end position="116"/>
    </location>
</feature>
<accession>A0A845M1C8</accession>
<dbReference type="EMBL" id="WTUX01000011">
    <property type="protein sequence ID" value="MZR13376.1"/>
    <property type="molecule type" value="Genomic_DNA"/>
</dbReference>
<protein>
    <recommendedName>
        <fullName evidence="5">PepSY domain-containing protein</fullName>
    </recommendedName>
</protein>
<organism evidence="3 4">
    <name type="scientific">Maritimibacter harenae</name>
    <dbReference type="NCBI Taxonomy" id="2606218"/>
    <lineage>
        <taxon>Bacteria</taxon>
        <taxon>Pseudomonadati</taxon>
        <taxon>Pseudomonadota</taxon>
        <taxon>Alphaproteobacteria</taxon>
        <taxon>Rhodobacterales</taxon>
        <taxon>Roseobacteraceae</taxon>
        <taxon>Maritimibacter</taxon>
    </lineage>
</organism>
<dbReference type="AlphaFoldDB" id="A0A845M1C8"/>
<keyword evidence="4" id="KW-1185">Reference proteome</keyword>
<evidence type="ECO:0000256" key="1">
    <source>
        <dbReference type="SAM" id="MobiDB-lite"/>
    </source>
</evidence>